<name>A0A0W0ZEW6_9GAMM</name>
<evidence type="ECO:0000256" key="1">
    <source>
        <dbReference type="SAM" id="Phobius"/>
    </source>
</evidence>
<proteinExistence type="predicted"/>
<dbReference type="EMBL" id="LNYU01000006">
    <property type="protein sequence ID" value="KTD67591.1"/>
    <property type="molecule type" value="Genomic_DNA"/>
</dbReference>
<dbReference type="AlphaFoldDB" id="A0A0W0ZEW6"/>
<keyword evidence="1" id="KW-0812">Transmembrane</keyword>
<evidence type="ECO:0000313" key="2">
    <source>
        <dbReference type="EMBL" id="KTD67591.1"/>
    </source>
</evidence>
<reference evidence="2 3" key="1">
    <citation type="submission" date="2015-11" db="EMBL/GenBank/DDBJ databases">
        <title>Genomic analysis of 38 Legionella species identifies large and diverse effector repertoires.</title>
        <authorList>
            <person name="Burstein D."/>
            <person name="Amaro F."/>
            <person name="Zusman T."/>
            <person name="Lifshitz Z."/>
            <person name="Cohen O."/>
            <person name="Gilbert J.A."/>
            <person name="Pupko T."/>
            <person name="Shuman H.A."/>
            <person name="Segal G."/>
        </authorList>
    </citation>
    <scope>NUCLEOTIDE SEQUENCE [LARGE SCALE GENOMIC DNA]</scope>
    <source>
        <strain evidence="2 3">SC-63-C7</strain>
    </source>
</reference>
<keyword evidence="3" id="KW-1185">Reference proteome</keyword>
<protein>
    <submittedName>
        <fullName evidence="2">Uncharacterized protein</fullName>
    </submittedName>
</protein>
<organism evidence="2 3">
    <name type="scientific">Legionella santicrucis</name>
    <dbReference type="NCBI Taxonomy" id="45074"/>
    <lineage>
        <taxon>Bacteria</taxon>
        <taxon>Pseudomonadati</taxon>
        <taxon>Pseudomonadota</taxon>
        <taxon>Gammaproteobacteria</taxon>
        <taxon>Legionellales</taxon>
        <taxon>Legionellaceae</taxon>
        <taxon>Legionella</taxon>
    </lineage>
</organism>
<sequence>MQSIYENLIHALAPYSQLILIMTAILFAIMVSQLLLAKYFSKSIYYWRNIPCLSLWVYTLAHNRLIKYPLSLAIILSVMRLYPRDYWLIFRKALYFYRLKKLFSKLDDIIDTASPEMIIALGDASLGISLNSFLKKLLDQDDLLVLNQFIEHRLITKKELHAFCNLFANRLALQARLTLHYNSKQNTKLREKIAAANIEISGAYLALLVHFIKKDPRIIDFIAQNKGLTYSALKLIYPKATQGGELIQIAHDIIDFRYDLIQQPKIGKICANVFLAKLAKNYDSETIFPLILSLPPRPVNIYELSDTIRFQLYIMERDFKIKSFKINIIFGLFYTLFWEYIKRAGFTGDKLKYQKTTYSVNKSITHDSLI</sequence>
<accession>A0A0W0ZEW6</accession>
<dbReference type="PATRIC" id="fig|45074.5.peg.267"/>
<keyword evidence="1" id="KW-1133">Transmembrane helix</keyword>
<dbReference type="RefSeq" id="WP_058512732.1">
    <property type="nucleotide sequence ID" value="NZ_CAAAIH010000013.1"/>
</dbReference>
<comment type="caution">
    <text evidence="2">The sequence shown here is derived from an EMBL/GenBank/DDBJ whole genome shotgun (WGS) entry which is preliminary data.</text>
</comment>
<dbReference type="Proteomes" id="UP000054703">
    <property type="component" value="Unassembled WGS sequence"/>
</dbReference>
<dbReference type="OrthoDB" id="5651408at2"/>
<gene>
    <name evidence="2" type="ORF">Lsan_0250</name>
</gene>
<evidence type="ECO:0000313" key="3">
    <source>
        <dbReference type="Proteomes" id="UP000054703"/>
    </source>
</evidence>
<keyword evidence="1" id="KW-0472">Membrane</keyword>
<feature type="transmembrane region" description="Helical" evidence="1">
    <location>
        <begin position="12"/>
        <end position="36"/>
    </location>
</feature>